<dbReference type="SUPFAM" id="SSF46458">
    <property type="entry name" value="Globin-like"/>
    <property type="match status" value="1"/>
</dbReference>
<dbReference type="Gene3D" id="1.10.490.10">
    <property type="entry name" value="Globins"/>
    <property type="match status" value="1"/>
</dbReference>
<dbReference type="Proteomes" id="UP000585507">
    <property type="component" value="Unassembled WGS sequence"/>
</dbReference>
<dbReference type="InterPro" id="IPR012292">
    <property type="entry name" value="Globin/Proto"/>
</dbReference>
<protein>
    <submittedName>
        <fullName evidence="6">Hemoglobin</fullName>
    </submittedName>
</protein>
<dbReference type="GO" id="GO:0020037">
    <property type="term" value="F:heme binding"/>
    <property type="evidence" value="ECO:0007669"/>
    <property type="project" value="InterPro"/>
</dbReference>
<evidence type="ECO:0000256" key="4">
    <source>
        <dbReference type="ARBA" id="ARBA00023004"/>
    </source>
</evidence>
<dbReference type="GO" id="GO:0019825">
    <property type="term" value="F:oxygen binding"/>
    <property type="evidence" value="ECO:0007669"/>
    <property type="project" value="InterPro"/>
</dbReference>
<dbReference type="InterPro" id="IPR001486">
    <property type="entry name" value="Hemoglobin_trunc"/>
</dbReference>
<gene>
    <name evidence="6" type="ORF">GGD55_002649</name>
</gene>
<comment type="caution">
    <text evidence="6">The sequence shown here is derived from an EMBL/GenBank/DDBJ whole genome shotgun (WGS) entry which is preliminary data.</text>
</comment>
<keyword evidence="2 5" id="KW-0349">Heme</keyword>
<keyword evidence="1" id="KW-0813">Transport</keyword>
<evidence type="ECO:0000256" key="2">
    <source>
        <dbReference type="ARBA" id="ARBA00022617"/>
    </source>
</evidence>
<dbReference type="EMBL" id="JACHBK010000005">
    <property type="protein sequence ID" value="MBB5535945.1"/>
    <property type="molecule type" value="Genomic_DNA"/>
</dbReference>
<accession>A0A7W8UAQ8</accession>
<name>A0A7W8UAQ8_9HYPH</name>
<sequence>MPSERAIRNRYGQLVAWQPPKDAFTIPLFMNKKSATSMIEGNMAIVAPAQVLSEAVVERLVRDFYGRVRKDAVLGPIFEQRLSNRWDAHIKTMIDFWSSVTMQSGRYAGQPHVMHRNLGLEPEHFEHWLALFRNAAEDNCEGAVANLFIDRANRIASSLQISLNIGPHAIDFEKMAIARNIAK</sequence>
<evidence type="ECO:0000256" key="1">
    <source>
        <dbReference type="ARBA" id="ARBA00022448"/>
    </source>
</evidence>
<evidence type="ECO:0000313" key="7">
    <source>
        <dbReference type="Proteomes" id="UP000585507"/>
    </source>
</evidence>
<dbReference type="Pfam" id="PF01152">
    <property type="entry name" value="Bac_globin"/>
    <property type="match status" value="1"/>
</dbReference>
<evidence type="ECO:0000256" key="3">
    <source>
        <dbReference type="ARBA" id="ARBA00022723"/>
    </source>
</evidence>
<keyword evidence="4 5" id="KW-0408">Iron</keyword>
<feature type="binding site" description="distal binding residue" evidence="5">
    <location>
        <position position="112"/>
    </location>
    <ligand>
        <name>heme</name>
        <dbReference type="ChEBI" id="CHEBI:30413"/>
    </ligand>
    <ligandPart>
        <name>Fe</name>
        <dbReference type="ChEBI" id="CHEBI:18248"/>
    </ligandPart>
</feature>
<reference evidence="6 7" key="1">
    <citation type="submission" date="2020-08" db="EMBL/GenBank/DDBJ databases">
        <title>Genomic Encyclopedia of Type Strains, Phase IV (KMG-V): Genome sequencing to study the core and pangenomes of soil and plant-associated prokaryotes.</title>
        <authorList>
            <person name="Whitman W."/>
        </authorList>
    </citation>
    <scope>NUCLEOTIDE SEQUENCE [LARGE SCALE GENOMIC DNA]</scope>
    <source>
        <strain evidence="6 7">SEMIA 4084</strain>
    </source>
</reference>
<dbReference type="AlphaFoldDB" id="A0A7W8UAQ8"/>
<dbReference type="CDD" id="cd08916">
    <property type="entry name" value="TrHb3_P"/>
    <property type="match status" value="1"/>
</dbReference>
<dbReference type="RefSeq" id="WP_174371917.1">
    <property type="nucleotide sequence ID" value="NZ_JACHBK010000005.1"/>
</dbReference>
<evidence type="ECO:0000313" key="6">
    <source>
        <dbReference type="EMBL" id="MBB5535945.1"/>
    </source>
</evidence>
<keyword evidence="7" id="KW-1185">Reference proteome</keyword>
<evidence type="ECO:0000256" key="5">
    <source>
        <dbReference type="PIRSR" id="PIRSR601486-1"/>
    </source>
</evidence>
<dbReference type="InterPro" id="IPR009050">
    <property type="entry name" value="Globin-like_sf"/>
</dbReference>
<keyword evidence="3 5" id="KW-0479">Metal-binding</keyword>
<organism evidence="6 7">
    <name type="scientific">Rhizobium giardinii</name>
    <dbReference type="NCBI Taxonomy" id="56731"/>
    <lineage>
        <taxon>Bacteria</taxon>
        <taxon>Pseudomonadati</taxon>
        <taxon>Pseudomonadota</taxon>
        <taxon>Alphaproteobacteria</taxon>
        <taxon>Hyphomicrobiales</taxon>
        <taxon>Rhizobiaceae</taxon>
        <taxon>Rhizobium/Agrobacterium group</taxon>
        <taxon>Rhizobium</taxon>
    </lineage>
</organism>
<proteinExistence type="predicted"/>
<dbReference type="GO" id="GO:0046872">
    <property type="term" value="F:metal ion binding"/>
    <property type="evidence" value="ECO:0007669"/>
    <property type="project" value="UniProtKB-KW"/>
</dbReference>